<protein>
    <submittedName>
        <fullName evidence="1">Uncharacterized protein</fullName>
    </submittedName>
</protein>
<dbReference type="EMBL" id="BDQV01000077">
    <property type="protein sequence ID" value="GAY52057.1"/>
    <property type="molecule type" value="Genomic_DNA"/>
</dbReference>
<name>A0A2H5PI64_CITUN</name>
<accession>A0A2H5PI64</accession>
<gene>
    <name evidence="1" type="ORF">CUMW_139020</name>
</gene>
<comment type="caution">
    <text evidence="1">The sequence shown here is derived from an EMBL/GenBank/DDBJ whole genome shotgun (WGS) entry which is preliminary data.</text>
</comment>
<dbReference type="Proteomes" id="UP000236630">
    <property type="component" value="Unassembled WGS sequence"/>
</dbReference>
<proteinExistence type="predicted"/>
<sequence>MIVSSVSVHRFRLTQSKVHLFNEKLITFLRNAKRRTACQRRKRVLSPGKNSPLRRKQLLFRSKFPTE</sequence>
<organism evidence="1 2">
    <name type="scientific">Citrus unshiu</name>
    <name type="common">Satsuma mandarin</name>
    <name type="synonym">Citrus nobilis var. unshiu</name>
    <dbReference type="NCBI Taxonomy" id="55188"/>
    <lineage>
        <taxon>Eukaryota</taxon>
        <taxon>Viridiplantae</taxon>
        <taxon>Streptophyta</taxon>
        <taxon>Embryophyta</taxon>
        <taxon>Tracheophyta</taxon>
        <taxon>Spermatophyta</taxon>
        <taxon>Magnoliopsida</taxon>
        <taxon>eudicotyledons</taxon>
        <taxon>Gunneridae</taxon>
        <taxon>Pentapetalae</taxon>
        <taxon>rosids</taxon>
        <taxon>malvids</taxon>
        <taxon>Sapindales</taxon>
        <taxon>Rutaceae</taxon>
        <taxon>Aurantioideae</taxon>
        <taxon>Citrus</taxon>
    </lineage>
</organism>
<evidence type="ECO:0000313" key="1">
    <source>
        <dbReference type="EMBL" id="GAY52057.1"/>
    </source>
</evidence>
<keyword evidence="2" id="KW-1185">Reference proteome</keyword>
<dbReference type="AlphaFoldDB" id="A0A2H5PI64"/>
<reference evidence="1 2" key="1">
    <citation type="journal article" date="2017" name="Front. Genet.">
        <title>Draft sequencing of the heterozygous diploid genome of Satsuma (Citrus unshiu Marc.) using a hybrid assembly approach.</title>
        <authorList>
            <person name="Shimizu T."/>
            <person name="Tanizawa Y."/>
            <person name="Mochizuki T."/>
            <person name="Nagasaki H."/>
            <person name="Yoshioka T."/>
            <person name="Toyoda A."/>
            <person name="Fujiyama A."/>
            <person name="Kaminuma E."/>
            <person name="Nakamura Y."/>
        </authorList>
    </citation>
    <scope>NUCLEOTIDE SEQUENCE [LARGE SCALE GENOMIC DNA]</scope>
    <source>
        <strain evidence="2">cv. Miyagawa wase</strain>
    </source>
</reference>
<evidence type="ECO:0000313" key="2">
    <source>
        <dbReference type="Proteomes" id="UP000236630"/>
    </source>
</evidence>